<feature type="domain" description="Serine hydroxymethyltransferase-like" evidence="4">
    <location>
        <begin position="16"/>
        <end position="64"/>
    </location>
</feature>
<comment type="cofactor">
    <cofactor evidence="2">
        <name>pyridoxal 5'-phosphate</name>
        <dbReference type="ChEBI" id="CHEBI:597326"/>
    </cofactor>
</comment>
<keyword evidence="3" id="KW-0663">Pyridoxal phosphate</keyword>
<name>A0ABY9C6S3_VITVI</name>
<proteinExistence type="predicted"/>
<accession>A0ABY9C6S3</accession>
<dbReference type="PANTHER" id="PTHR11680">
    <property type="entry name" value="SERINE HYDROXYMETHYLTRANSFERASE"/>
    <property type="match status" value="1"/>
</dbReference>
<evidence type="ECO:0000313" key="6">
    <source>
        <dbReference type="Proteomes" id="UP001227230"/>
    </source>
</evidence>
<evidence type="ECO:0000256" key="2">
    <source>
        <dbReference type="ARBA" id="ARBA00001933"/>
    </source>
</evidence>
<dbReference type="Pfam" id="PF00464">
    <property type="entry name" value="SHMT"/>
    <property type="match status" value="1"/>
</dbReference>
<dbReference type="PANTHER" id="PTHR11680:SF35">
    <property type="entry name" value="SERINE HYDROXYMETHYLTRANSFERASE 1"/>
    <property type="match status" value="1"/>
</dbReference>
<gene>
    <name evidence="5" type="ORF">VitviT2T_010101</name>
</gene>
<dbReference type="InterPro" id="IPR039429">
    <property type="entry name" value="SHMT-like_dom"/>
</dbReference>
<dbReference type="InterPro" id="IPR049943">
    <property type="entry name" value="Ser_HO-MeTrfase-like"/>
</dbReference>
<evidence type="ECO:0000256" key="1">
    <source>
        <dbReference type="ARBA" id="ARBA00001528"/>
    </source>
</evidence>
<comment type="catalytic activity">
    <reaction evidence="1">
        <text>(6R)-5,10-methylene-5,6,7,8-tetrahydrofolate + glycine + H2O = (6S)-5,6,7,8-tetrahydrofolate + L-serine</text>
        <dbReference type="Rhea" id="RHEA:15481"/>
        <dbReference type="ChEBI" id="CHEBI:15377"/>
        <dbReference type="ChEBI" id="CHEBI:15636"/>
        <dbReference type="ChEBI" id="CHEBI:33384"/>
        <dbReference type="ChEBI" id="CHEBI:57305"/>
        <dbReference type="ChEBI" id="CHEBI:57453"/>
        <dbReference type="EC" id="2.1.2.1"/>
    </reaction>
</comment>
<evidence type="ECO:0000259" key="4">
    <source>
        <dbReference type="Pfam" id="PF00464"/>
    </source>
</evidence>
<organism evidence="5 6">
    <name type="scientific">Vitis vinifera</name>
    <name type="common">Grape</name>
    <dbReference type="NCBI Taxonomy" id="29760"/>
    <lineage>
        <taxon>Eukaryota</taxon>
        <taxon>Viridiplantae</taxon>
        <taxon>Streptophyta</taxon>
        <taxon>Embryophyta</taxon>
        <taxon>Tracheophyta</taxon>
        <taxon>Spermatophyta</taxon>
        <taxon>Magnoliopsida</taxon>
        <taxon>eudicotyledons</taxon>
        <taxon>Gunneridae</taxon>
        <taxon>Pentapetalae</taxon>
        <taxon>rosids</taxon>
        <taxon>Vitales</taxon>
        <taxon>Vitaceae</taxon>
        <taxon>Viteae</taxon>
        <taxon>Vitis</taxon>
    </lineage>
</organism>
<evidence type="ECO:0000313" key="5">
    <source>
        <dbReference type="EMBL" id="WJZ90988.1"/>
    </source>
</evidence>
<protein>
    <recommendedName>
        <fullName evidence="4">Serine hydroxymethyltransferase-like domain-containing protein</fullName>
    </recommendedName>
</protein>
<reference evidence="5 6" key="1">
    <citation type="journal article" date="2023" name="Hortic Res">
        <title>The complete reference genome for grapevine (Vitis vinifera L.) genetics and breeding.</title>
        <authorList>
            <person name="Shi X."/>
            <person name="Cao S."/>
            <person name="Wang X."/>
            <person name="Huang S."/>
            <person name="Wang Y."/>
            <person name="Liu Z."/>
            <person name="Liu W."/>
            <person name="Leng X."/>
            <person name="Peng Y."/>
            <person name="Wang N."/>
            <person name="Wang Y."/>
            <person name="Ma Z."/>
            <person name="Xu X."/>
            <person name="Zhang F."/>
            <person name="Xue H."/>
            <person name="Zhong H."/>
            <person name="Wang Y."/>
            <person name="Zhang K."/>
            <person name="Velt A."/>
            <person name="Avia K."/>
            <person name="Holtgrawe D."/>
            <person name="Grimplet J."/>
            <person name="Matus J.T."/>
            <person name="Ware D."/>
            <person name="Wu X."/>
            <person name="Wang H."/>
            <person name="Liu C."/>
            <person name="Fang Y."/>
            <person name="Rustenholz C."/>
            <person name="Cheng Z."/>
            <person name="Xiao H."/>
            <person name="Zhou Y."/>
        </authorList>
    </citation>
    <scope>NUCLEOTIDE SEQUENCE [LARGE SCALE GENOMIC DNA]</scope>
    <source>
        <strain evidence="6">cv. Pinot noir / PN40024</strain>
        <tissue evidence="5">Leaf</tissue>
    </source>
</reference>
<dbReference type="Proteomes" id="UP001227230">
    <property type="component" value="Chromosome 7"/>
</dbReference>
<dbReference type="InterPro" id="IPR015422">
    <property type="entry name" value="PyrdxlP-dep_Trfase_small"/>
</dbReference>
<dbReference type="EMBL" id="CP126654">
    <property type="protein sequence ID" value="WJZ90988.1"/>
    <property type="molecule type" value="Genomic_DNA"/>
</dbReference>
<dbReference type="InterPro" id="IPR015424">
    <property type="entry name" value="PyrdxlP-dep_Trfase"/>
</dbReference>
<sequence length="98" mass="10522">MGPPVDCPGRPPHLQLCDLCNITVNKNAVFGDNSALAPGGVRIGAPAMTSRSLVEKDFEQIAEFLHGHLSMATLAWPPLCHVSLPFKSLPCDFKIIIS</sequence>
<keyword evidence="6" id="KW-1185">Reference proteome</keyword>
<dbReference type="Gene3D" id="3.90.1150.10">
    <property type="entry name" value="Aspartate Aminotransferase, domain 1"/>
    <property type="match status" value="1"/>
</dbReference>
<dbReference type="SUPFAM" id="SSF53383">
    <property type="entry name" value="PLP-dependent transferases"/>
    <property type="match status" value="1"/>
</dbReference>
<evidence type="ECO:0000256" key="3">
    <source>
        <dbReference type="ARBA" id="ARBA00022898"/>
    </source>
</evidence>